<dbReference type="Gene3D" id="3.30.420.40">
    <property type="match status" value="2"/>
</dbReference>
<dbReference type="RefSeq" id="WP_136577948.1">
    <property type="nucleotide sequence ID" value="NZ_STFF01000004.1"/>
</dbReference>
<evidence type="ECO:0000256" key="4">
    <source>
        <dbReference type="ARBA" id="ARBA00022553"/>
    </source>
</evidence>
<dbReference type="Pfam" id="PF00012">
    <property type="entry name" value="HSP70"/>
    <property type="match status" value="1"/>
</dbReference>
<dbReference type="InterPro" id="IPR043129">
    <property type="entry name" value="ATPase_NBD"/>
</dbReference>
<evidence type="ECO:0000256" key="1">
    <source>
        <dbReference type="ARBA" id="ARBA00002290"/>
    </source>
</evidence>
<dbReference type="PROSITE" id="PS00329">
    <property type="entry name" value="HSP70_2"/>
    <property type="match status" value="1"/>
</dbReference>
<dbReference type="SUPFAM" id="SSF53067">
    <property type="entry name" value="Actin-like ATPase domain"/>
    <property type="match status" value="2"/>
</dbReference>
<dbReference type="OrthoDB" id="9766019at2"/>
<comment type="caution">
    <text evidence="13">The sequence shown here is derived from an EMBL/GenBank/DDBJ whole genome shotgun (WGS) entry which is preliminary data.</text>
</comment>
<dbReference type="GO" id="GO:0051082">
    <property type="term" value="F:unfolded protein binding"/>
    <property type="evidence" value="ECO:0007669"/>
    <property type="project" value="InterPro"/>
</dbReference>
<evidence type="ECO:0000313" key="14">
    <source>
        <dbReference type="Proteomes" id="UP000306918"/>
    </source>
</evidence>
<dbReference type="PROSITE" id="PS00297">
    <property type="entry name" value="HSP70_1"/>
    <property type="match status" value="1"/>
</dbReference>
<dbReference type="SUPFAM" id="SSF100920">
    <property type="entry name" value="Heat shock protein 70kD (HSP70), peptide-binding domain"/>
    <property type="match status" value="1"/>
</dbReference>
<feature type="modified residue" description="Phosphothreonine; by autocatalysis" evidence="9">
    <location>
        <position position="197"/>
    </location>
</feature>
<dbReference type="InterPro" id="IPR029048">
    <property type="entry name" value="HSP70_C_sf"/>
</dbReference>
<name>A0A4S8HXM6_9BACT</name>
<dbReference type="AlphaFoldDB" id="A0A4S8HXM6"/>
<keyword evidence="4 9" id="KW-0597">Phosphoprotein</keyword>
<evidence type="ECO:0000256" key="3">
    <source>
        <dbReference type="ARBA" id="ARBA00014415"/>
    </source>
</evidence>
<evidence type="ECO:0000256" key="9">
    <source>
        <dbReference type="HAMAP-Rule" id="MF_00332"/>
    </source>
</evidence>
<dbReference type="InterPro" id="IPR012725">
    <property type="entry name" value="Chaperone_DnaK"/>
</dbReference>
<feature type="compositionally biased region" description="Gly residues" evidence="12">
    <location>
        <begin position="604"/>
        <end position="627"/>
    </location>
</feature>
<evidence type="ECO:0000256" key="6">
    <source>
        <dbReference type="ARBA" id="ARBA00022840"/>
    </source>
</evidence>
<dbReference type="InterPro" id="IPR018181">
    <property type="entry name" value="Heat_shock_70_CS"/>
</dbReference>
<dbReference type="FunFam" id="2.60.34.10:FF:000014">
    <property type="entry name" value="Chaperone protein DnaK HSP70"/>
    <property type="match status" value="1"/>
</dbReference>
<dbReference type="FunFam" id="3.90.640.10:FF:000003">
    <property type="entry name" value="Molecular chaperone DnaK"/>
    <property type="match status" value="1"/>
</dbReference>
<dbReference type="InterPro" id="IPR029047">
    <property type="entry name" value="HSP70_peptide-bd_sf"/>
</dbReference>
<evidence type="ECO:0000256" key="10">
    <source>
        <dbReference type="RuleBase" id="RU003322"/>
    </source>
</evidence>
<dbReference type="FunFam" id="3.30.420.40:FF:000020">
    <property type="entry name" value="Chaperone protein HscA homolog"/>
    <property type="match status" value="1"/>
</dbReference>
<sequence length="638" mass="69262">MGKIIGIDLGTTNSCVAVMEGNEPVVIANDEGRRTTPSVVAFLKNGERKVGDPAKRQAITNPHNTIMSVKRFMGRRFDEVTEEISHWSYKVAKGDNNTVRIDIDGRLYTPQELSAMILQKMKKTAEDYLGQEVNEAVITVPAYFNDAQRQATKEAGEIAGLNVRRIVNEPTAAALAYGLDKGKHDQKIAVFDLGGGTFDISVLELGDGVFEVKSTNGDTHLGGDDFDKVIMDWLANEFKNDEAVDLRKDPMALQRLKEAAEKAKVELSSSTETEINLPYITAVDGVPKHLVKKLTRSKFEQLSDKLFERCLRPCEKALEDAGMKTSEIDEVILVGGSTRIPKVQEIVEKFFGKKPNKGVNPDEVVAVGAAIQGAVLTGEVKDVLLLDVTPLSLGIETMGSVMTRLIDSNTTIPHKKSEVFSTASDNQPGVEIHVLQGERPMANQNKSLGRFQLTDIPPAPRGVPQIEVTFDIDADGILHVTARDKGTGKEQKIRIEAGSGLSKDEVEKMKAEARANEATDKAAREKVDKINQADSLIFQTEKQLKEYGDKIPADKKAPIETALNKLKEAHKSQDLGAIDAATTEMNNAWTAASEELYKATQGAQAGGEQPGAGGGNQQQPGNGGGGENVTDAEYEEVK</sequence>
<keyword evidence="7 9" id="KW-0346">Stress response</keyword>
<keyword evidence="11" id="KW-0175">Coiled coil</keyword>
<dbReference type="InterPro" id="IPR013126">
    <property type="entry name" value="Hsp_70_fam"/>
</dbReference>
<dbReference type="PRINTS" id="PR00301">
    <property type="entry name" value="HEATSHOCK70"/>
</dbReference>
<dbReference type="GO" id="GO:0005737">
    <property type="term" value="C:cytoplasm"/>
    <property type="evidence" value="ECO:0007669"/>
    <property type="project" value="UniProtKB-ARBA"/>
</dbReference>
<dbReference type="Gene3D" id="1.20.1270.10">
    <property type="match status" value="1"/>
</dbReference>
<evidence type="ECO:0000313" key="13">
    <source>
        <dbReference type="EMBL" id="THU37992.1"/>
    </source>
</evidence>
<evidence type="ECO:0000256" key="7">
    <source>
        <dbReference type="ARBA" id="ARBA00023016"/>
    </source>
</evidence>
<comment type="function">
    <text evidence="1 9">Acts as a chaperone.</text>
</comment>
<dbReference type="Gene3D" id="2.60.34.10">
    <property type="entry name" value="Substrate Binding Domain Of DNAk, Chain A, domain 1"/>
    <property type="match status" value="1"/>
</dbReference>
<accession>A0A4S8HXM6</accession>
<evidence type="ECO:0000256" key="8">
    <source>
        <dbReference type="ARBA" id="ARBA00023186"/>
    </source>
</evidence>
<comment type="induction">
    <text evidence="9">By stress conditions e.g. heat shock.</text>
</comment>
<keyword evidence="14" id="KW-1185">Reference proteome</keyword>
<keyword evidence="8 9" id="KW-0143">Chaperone</keyword>
<keyword evidence="6 9" id="KW-0067">ATP-binding</keyword>
<evidence type="ECO:0000256" key="2">
    <source>
        <dbReference type="ARBA" id="ARBA00007381"/>
    </source>
</evidence>
<dbReference type="NCBIfam" id="NF003520">
    <property type="entry name" value="PRK05183.1"/>
    <property type="match status" value="1"/>
</dbReference>
<protein>
    <recommendedName>
        <fullName evidence="3 9">Chaperone protein DnaK</fullName>
    </recommendedName>
    <alternativeName>
        <fullName evidence="9">HSP70</fullName>
    </alternativeName>
    <alternativeName>
        <fullName evidence="9">Heat shock 70 kDa protein</fullName>
    </alternativeName>
    <alternativeName>
        <fullName evidence="9">Heat shock protein 70</fullName>
    </alternativeName>
</protein>
<gene>
    <name evidence="9 13" type="primary">dnaK</name>
    <name evidence="13" type="ORF">FAM09_14995</name>
</gene>
<feature type="coiled-coil region" evidence="11">
    <location>
        <begin position="501"/>
        <end position="528"/>
    </location>
</feature>
<dbReference type="Proteomes" id="UP000306918">
    <property type="component" value="Unassembled WGS sequence"/>
</dbReference>
<dbReference type="NCBIfam" id="TIGR02350">
    <property type="entry name" value="prok_dnaK"/>
    <property type="match status" value="1"/>
</dbReference>
<dbReference type="NCBIfam" id="NF001413">
    <property type="entry name" value="PRK00290.1"/>
    <property type="match status" value="1"/>
</dbReference>
<dbReference type="CDD" id="cd10234">
    <property type="entry name" value="ASKHA_NBD_HSP70_DnaK-like"/>
    <property type="match status" value="1"/>
</dbReference>
<reference evidence="13 14" key="1">
    <citation type="submission" date="2019-04" db="EMBL/GenBank/DDBJ databases">
        <title>Niastella caeni sp. nov., isolated from activated sludge.</title>
        <authorList>
            <person name="Sheng M."/>
        </authorList>
    </citation>
    <scope>NUCLEOTIDE SEQUENCE [LARGE SCALE GENOMIC DNA]</scope>
    <source>
        <strain evidence="13 14">HX-2-15</strain>
    </source>
</reference>
<dbReference type="FunFam" id="1.20.1270.10:FF:000001">
    <property type="entry name" value="Molecular chaperone DnaK"/>
    <property type="match status" value="1"/>
</dbReference>
<feature type="region of interest" description="Disordered" evidence="12">
    <location>
        <begin position="599"/>
        <end position="638"/>
    </location>
</feature>
<dbReference type="FunFam" id="3.30.420.40:FF:000004">
    <property type="entry name" value="Molecular chaperone DnaK"/>
    <property type="match status" value="1"/>
</dbReference>
<dbReference type="PROSITE" id="PS01036">
    <property type="entry name" value="HSP70_3"/>
    <property type="match status" value="1"/>
</dbReference>
<evidence type="ECO:0000256" key="5">
    <source>
        <dbReference type="ARBA" id="ARBA00022741"/>
    </source>
</evidence>
<dbReference type="GO" id="GO:0005524">
    <property type="term" value="F:ATP binding"/>
    <property type="evidence" value="ECO:0007669"/>
    <property type="project" value="UniProtKB-UniRule"/>
</dbReference>
<dbReference type="HAMAP" id="MF_00332">
    <property type="entry name" value="DnaK"/>
    <property type="match status" value="1"/>
</dbReference>
<dbReference type="GO" id="GO:0140662">
    <property type="term" value="F:ATP-dependent protein folding chaperone"/>
    <property type="evidence" value="ECO:0007669"/>
    <property type="project" value="InterPro"/>
</dbReference>
<keyword evidence="5 9" id="KW-0547">Nucleotide-binding</keyword>
<evidence type="ECO:0000256" key="12">
    <source>
        <dbReference type="SAM" id="MobiDB-lite"/>
    </source>
</evidence>
<dbReference type="EMBL" id="STFF01000004">
    <property type="protein sequence ID" value="THU37992.1"/>
    <property type="molecule type" value="Genomic_DNA"/>
</dbReference>
<dbReference type="Gene3D" id="3.90.640.10">
    <property type="entry name" value="Actin, Chain A, domain 4"/>
    <property type="match status" value="1"/>
</dbReference>
<organism evidence="13 14">
    <name type="scientific">Niastella caeni</name>
    <dbReference type="NCBI Taxonomy" id="2569763"/>
    <lineage>
        <taxon>Bacteria</taxon>
        <taxon>Pseudomonadati</taxon>
        <taxon>Bacteroidota</taxon>
        <taxon>Chitinophagia</taxon>
        <taxon>Chitinophagales</taxon>
        <taxon>Chitinophagaceae</taxon>
        <taxon>Niastella</taxon>
    </lineage>
</organism>
<evidence type="ECO:0000256" key="11">
    <source>
        <dbReference type="SAM" id="Coils"/>
    </source>
</evidence>
<dbReference type="PANTHER" id="PTHR19375">
    <property type="entry name" value="HEAT SHOCK PROTEIN 70KDA"/>
    <property type="match status" value="1"/>
</dbReference>
<comment type="similarity">
    <text evidence="2 9 10">Belongs to the heat shock protein 70 family.</text>
</comment>
<proteinExistence type="evidence at transcript level"/>